<feature type="transmembrane region" description="Helical" evidence="1">
    <location>
        <begin position="21"/>
        <end position="44"/>
    </location>
</feature>
<accession>A0A0V0GSY3</accession>
<feature type="transmembrane region" description="Helical" evidence="1">
    <location>
        <begin position="50"/>
        <end position="69"/>
    </location>
</feature>
<keyword evidence="1" id="KW-0472">Membrane</keyword>
<name>A0A0V0GSY3_SOLCH</name>
<dbReference type="AlphaFoldDB" id="A0A0V0GSY3"/>
<keyword evidence="1" id="KW-0812">Transmembrane</keyword>
<sequence>MFDIGFISLSISFNLHNHNMFLICSLVWFGLIKFLVISFVVWFVCLNHHAYVSLLLQFNIFFFLLKFWFTHQCVT</sequence>
<evidence type="ECO:0000256" key="1">
    <source>
        <dbReference type="SAM" id="Phobius"/>
    </source>
</evidence>
<protein>
    <submittedName>
        <fullName evidence="2">Putative ovule protein</fullName>
    </submittedName>
</protein>
<dbReference type="EMBL" id="GEDG01033256">
    <property type="protein sequence ID" value="JAP10358.1"/>
    <property type="molecule type" value="Transcribed_RNA"/>
</dbReference>
<proteinExistence type="predicted"/>
<evidence type="ECO:0000313" key="2">
    <source>
        <dbReference type="EMBL" id="JAP10358.1"/>
    </source>
</evidence>
<feature type="non-terminal residue" evidence="2">
    <location>
        <position position="75"/>
    </location>
</feature>
<reference evidence="2" key="1">
    <citation type="submission" date="2015-12" db="EMBL/GenBank/DDBJ databases">
        <title>Gene expression during late stages of embryo sac development: a critical building block for successful pollen-pistil interactions.</title>
        <authorList>
            <person name="Liu Y."/>
            <person name="Joly V."/>
            <person name="Sabar M."/>
            <person name="Matton D.P."/>
        </authorList>
    </citation>
    <scope>NUCLEOTIDE SEQUENCE</scope>
</reference>
<organism evidence="2">
    <name type="scientific">Solanum chacoense</name>
    <name type="common">Chaco potato</name>
    <dbReference type="NCBI Taxonomy" id="4108"/>
    <lineage>
        <taxon>Eukaryota</taxon>
        <taxon>Viridiplantae</taxon>
        <taxon>Streptophyta</taxon>
        <taxon>Embryophyta</taxon>
        <taxon>Tracheophyta</taxon>
        <taxon>Spermatophyta</taxon>
        <taxon>Magnoliopsida</taxon>
        <taxon>eudicotyledons</taxon>
        <taxon>Gunneridae</taxon>
        <taxon>Pentapetalae</taxon>
        <taxon>asterids</taxon>
        <taxon>lamiids</taxon>
        <taxon>Solanales</taxon>
        <taxon>Solanaceae</taxon>
        <taxon>Solanoideae</taxon>
        <taxon>Solaneae</taxon>
        <taxon>Solanum</taxon>
    </lineage>
</organism>
<keyword evidence="1" id="KW-1133">Transmembrane helix</keyword>